<evidence type="ECO:0000313" key="3">
    <source>
        <dbReference type="Proteomes" id="UP000007703"/>
    </source>
</evidence>
<dbReference type="AlphaFoldDB" id="C4YA05"/>
<feature type="compositionally biased region" description="Low complexity" evidence="1">
    <location>
        <begin position="12"/>
        <end position="25"/>
    </location>
</feature>
<dbReference type="InterPro" id="IPR006311">
    <property type="entry name" value="TAT_signal"/>
</dbReference>
<organism evidence="2 3">
    <name type="scientific">Clavispora lusitaniae (strain ATCC 42720)</name>
    <name type="common">Yeast</name>
    <name type="synonym">Candida lusitaniae</name>
    <dbReference type="NCBI Taxonomy" id="306902"/>
    <lineage>
        <taxon>Eukaryota</taxon>
        <taxon>Fungi</taxon>
        <taxon>Dikarya</taxon>
        <taxon>Ascomycota</taxon>
        <taxon>Saccharomycotina</taxon>
        <taxon>Pichiomycetes</taxon>
        <taxon>Metschnikowiaceae</taxon>
        <taxon>Clavispora</taxon>
    </lineage>
</organism>
<feature type="region of interest" description="Disordered" evidence="1">
    <location>
        <begin position="1"/>
        <end position="25"/>
    </location>
</feature>
<sequence>MRTTRSSRRTAFRGSTGSSTTRSSAFLPSAAAARSAPARSARRCFCLRRFSSTTSTLCLARPPWRPWRPASMRRSGLSSRSGPPRCFRGPRRSCARSKTWMGRPPFSGLATSWCPACFRRSVSGTTLPSSTGSGRRLPSIVFAAWARQCTFVPV</sequence>
<proteinExistence type="predicted"/>
<evidence type="ECO:0000256" key="1">
    <source>
        <dbReference type="SAM" id="MobiDB-lite"/>
    </source>
</evidence>
<feature type="compositionally biased region" description="Basic residues" evidence="1">
    <location>
        <begin position="1"/>
        <end position="11"/>
    </location>
</feature>
<reference evidence="2 3" key="1">
    <citation type="journal article" date="2009" name="Nature">
        <title>Evolution of pathogenicity and sexual reproduction in eight Candida genomes.</title>
        <authorList>
            <person name="Butler G."/>
            <person name="Rasmussen M.D."/>
            <person name="Lin M.F."/>
            <person name="Santos M.A."/>
            <person name="Sakthikumar S."/>
            <person name="Munro C.A."/>
            <person name="Rheinbay E."/>
            <person name="Grabherr M."/>
            <person name="Forche A."/>
            <person name="Reedy J.L."/>
            <person name="Agrafioti I."/>
            <person name="Arnaud M.B."/>
            <person name="Bates S."/>
            <person name="Brown A.J."/>
            <person name="Brunke S."/>
            <person name="Costanzo M.C."/>
            <person name="Fitzpatrick D.A."/>
            <person name="de Groot P.W."/>
            <person name="Harris D."/>
            <person name="Hoyer L.L."/>
            <person name="Hube B."/>
            <person name="Klis F.M."/>
            <person name="Kodira C."/>
            <person name="Lennard N."/>
            <person name="Logue M.E."/>
            <person name="Martin R."/>
            <person name="Neiman A.M."/>
            <person name="Nikolaou E."/>
            <person name="Quail M.A."/>
            <person name="Quinn J."/>
            <person name="Santos M.C."/>
            <person name="Schmitzberger F.F."/>
            <person name="Sherlock G."/>
            <person name="Shah P."/>
            <person name="Silverstein K.A."/>
            <person name="Skrzypek M.S."/>
            <person name="Soll D."/>
            <person name="Staggs R."/>
            <person name="Stansfield I."/>
            <person name="Stumpf M.P."/>
            <person name="Sudbery P.E."/>
            <person name="Srikantha T."/>
            <person name="Zeng Q."/>
            <person name="Berman J."/>
            <person name="Berriman M."/>
            <person name="Heitman J."/>
            <person name="Gow N.A."/>
            <person name="Lorenz M.C."/>
            <person name="Birren B.W."/>
            <person name="Kellis M."/>
            <person name="Cuomo C.A."/>
        </authorList>
    </citation>
    <scope>NUCLEOTIDE SEQUENCE [LARGE SCALE GENOMIC DNA]</scope>
    <source>
        <strain evidence="2 3">ATCC 42720</strain>
    </source>
</reference>
<protein>
    <submittedName>
        <fullName evidence="2">Uncharacterized protein</fullName>
    </submittedName>
</protein>
<dbReference type="KEGG" id="clu:CLUG_04943"/>
<dbReference type="InParanoid" id="C4YA05"/>
<dbReference type="Proteomes" id="UP000007703">
    <property type="component" value="Unassembled WGS sequence"/>
</dbReference>
<name>C4YA05_CLAL4</name>
<accession>C4YA05</accession>
<dbReference type="PROSITE" id="PS51318">
    <property type="entry name" value="TAT"/>
    <property type="match status" value="1"/>
</dbReference>
<dbReference type="HOGENOM" id="CLU_1704043_0_0_1"/>
<evidence type="ECO:0000313" key="2">
    <source>
        <dbReference type="EMBL" id="EEQ40815.1"/>
    </source>
</evidence>
<gene>
    <name evidence="2" type="ORF">CLUG_04943</name>
</gene>
<dbReference type="VEuPathDB" id="FungiDB:CLUG_04943"/>
<dbReference type="EMBL" id="CH408081">
    <property type="protein sequence ID" value="EEQ40815.1"/>
    <property type="molecule type" value="Genomic_DNA"/>
</dbReference>